<organism evidence="1 2">
    <name type="scientific">Caerostris extrusa</name>
    <name type="common">Bark spider</name>
    <name type="synonym">Caerostris bankana</name>
    <dbReference type="NCBI Taxonomy" id="172846"/>
    <lineage>
        <taxon>Eukaryota</taxon>
        <taxon>Metazoa</taxon>
        <taxon>Ecdysozoa</taxon>
        <taxon>Arthropoda</taxon>
        <taxon>Chelicerata</taxon>
        <taxon>Arachnida</taxon>
        <taxon>Araneae</taxon>
        <taxon>Araneomorphae</taxon>
        <taxon>Entelegynae</taxon>
        <taxon>Araneoidea</taxon>
        <taxon>Araneidae</taxon>
        <taxon>Caerostris</taxon>
    </lineage>
</organism>
<gene>
    <name evidence="1" type="ORF">CEXT_501011</name>
</gene>
<sequence length="82" mass="9889">MQTYLLRKFKEPPIEVAWKTAIRSPDHEDPQCNSIDFCESENSKSLHPRRKEGEKWMEAEIYLQWFHKGKSTPYAFFFPFFS</sequence>
<name>A0AAV4M2X6_CAEEX</name>
<evidence type="ECO:0000313" key="2">
    <source>
        <dbReference type="Proteomes" id="UP001054945"/>
    </source>
</evidence>
<comment type="caution">
    <text evidence="1">The sequence shown here is derived from an EMBL/GenBank/DDBJ whole genome shotgun (WGS) entry which is preliminary data.</text>
</comment>
<dbReference type="Proteomes" id="UP001054945">
    <property type="component" value="Unassembled WGS sequence"/>
</dbReference>
<dbReference type="AlphaFoldDB" id="A0AAV4M2X6"/>
<dbReference type="EMBL" id="BPLR01001822">
    <property type="protein sequence ID" value="GIX66802.1"/>
    <property type="molecule type" value="Genomic_DNA"/>
</dbReference>
<evidence type="ECO:0000313" key="1">
    <source>
        <dbReference type="EMBL" id="GIX66802.1"/>
    </source>
</evidence>
<proteinExistence type="predicted"/>
<protein>
    <submittedName>
        <fullName evidence="1">Uncharacterized protein</fullName>
    </submittedName>
</protein>
<keyword evidence="2" id="KW-1185">Reference proteome</keyword>
<accession>A0AAV4M2X6</accession>
<reference evidence="1 2" key="1">
    <citation type="submission" date="2021-06" db="EMBL/GenBank/DDBJ databases">
        <title>Caerostris extrusa draft genome.</title>
        <authorList>
            <person name="Kono N."/>
            <person name="Arakawa K."/>
        </authorList>
    </citation>
    <scope>NUCLEOTIDE SEQUENCE [LARGE SCALE GENOMIC DNA]</scope>
</reference>